<keyword evidence="5" id="KW-1185">Reference proteome</keyword>
<keyword evidence="1 4" id="KW-0808">Transferase</keyword>
<dbReference type="PROSITE" id="PS00101">
    <property type="entry name" value="HEXAPEP_TRANSFERASES"/>
    <property type="match status" value="1"/>
</dbReference>
<sequence>MKNTDNINILGDRNSLEYESSSISNASIDIIGNDNVIKIHPSAQLGSVKIVLRGDRHRLFVGRNVKISAGLLRLIHGAGLIAIGAGTTIVEAEIISFEVGTKIIIGEDCLISYGVHAWTGDAHSIVDATTGKRINHGRDITIGNHVWIGYEAVLLKGATIGHDSILGARTVLSKKIPPQCLAAGNPAKIIKKNVTWDPEVFYEKDSNPLVAGENVKSNS</sequence>
<evidence type="ECO:0000313" key="5">
    <source>
        <dbReference type="Proteomes" id="UP000002601"/>
    </source>
</evidence>
<proteinExistence type="predicted"/>
<dbReference type="InterPro" id="IPR011004">
    <property type="entry name" value="Trimer_LpxA-like_sf"/>
</dbReference>
<dbReference type="InterPro" id="IPR001451">
    <property type="entry name" value="Hexapep"/>
</dbReference>
<dbReference type="HOGENOM" id="CLU_051638_6_2_7"/>
<dbReference type="SUPFAM" id="SSF51161">
    <property type="entry name" value="Trimeric LpxA-like enzymes"/>
    <property type="match status" value="1"/>
</dbReference>
<protein>
    <submittedName>
        <fullName evidence="4">Acetyltransferase (Isoleucine patch superfamily)-like protein</fullName>
    </submittedName>
</protein>
<evidence type="ECO:0000313" key="4">
    <source>
        <dbReference type="EMBL" id="ACS79571.1"/>
    </source>
</evidence>
<dbReference type="Pfam" id="PF00132">
    <property type="entry name" value="Hexapep"/>
    <property type="match status" value="1"/>
</dbReference>
<dbReference type="InterPro" id="IPR051159">
    <property type="entry name" value="Hexapeptide_acetyltransf"/>
</dbReference>
<dbReference type="eggNOG" id="COG0110">
    <property type="taxonomic scope" value="Bacteria"/>
</dbReference>
<accession>C6BS95</accession>
<dbReference type="EMBL" id="CP001649">
    <property type="protein sequence ID" value="ACS79571.1"/>
    <property type="molecule type" value="Genomic_DNA"/>
</dbReference>
<dbReference type="CDD" id="cd04647">
    <property type="entry name" value="LbH_MAT_like"/>
    <property type="match status" value="1"/>
</dbReference>
<dbReference type="KEGG" id="dsa:Desal_1509"/>
<keyword evidence="2" id="KW-0677">Repeat</keyword>
<dbReference type="RefSeq" id="WP_015851389.1">
    <property type="nucleotide sequence ID" value="NC_012881.1"/>
</dbReference>
<dbReference type="Proteomes" id="UP000002601">
    <property type="component" value="Chromosome"/>
</dbReference>
<evidence type="ECO:0000256" key="3">
    <source>
        <dbReference type="ARBA" id="ARBA00023315"/>
    </source>
</evidence>
<evidence type="ECO:0000256" key="2">
    <source>
        <dbReference type="ARBA" id="ARBA00022737"/>
    </source>
</evidence>
<keyword evidence="3" id="KW-0012">Acyltransferase</keyword>
<name>C6BS95_MARSD</name>
<organism evidence="4 5">
    <name type="scientific">Maridesulfovibrio salexigens (strain ATCC 14822 / DSM 2638 / NCIMB 8403 / VKM B-1763)</name>
    <name type="common">Desulfovibrio salexigens</name>
    <dbReference type="NCBI Taxonomy" id="526222"/>
    <lineage>
        <taxon>Bacteria</taxon>
        <taxon>Pseudomonadati</taxon>
        <taxon>Thermodesulfobacteriota</taxon>
        <taxon>Desulfovibrionia</taxon>
        <taxon>Desulfovibrionales</taxon>
        <taxon>Desulfovibrionaceae</taxon>
        <taxon>Maridesulfovibrio</taxon>
    </lineage>
</organism>
<dbReference type="InterPro" id="IPR018357">
    <property type="entry name" value="Hexapep_transf_CS"/>
</dbReference>
<dbReference type="PANTHER" id="PTHR23416:SF78">
    <property type="entry name" value="LIPOPOLYSACCHARIDE BIOSYNTHESIS O-ACETYL TRANSFERASE WBBJ-RELATED"/>
    <property type="match status" value="1"/>
</dbReference>
<dbReference type="STRING" id="526222.Desal_1509"/>
<gene>
    <name evidence="4" type="ordered locus">Desal_1509</name>
</gene>
<dbReference type="Gene3D" id="2.160.10.10">
    <property type="entry name" value="Hexapeptide repeat proteins"/>
    <property type="match status" value="1"/>
</dbReference>
<dbReference type="GO" id="GO:0016746">
    <property type="term" value="F:acyltransferase activity"/>
    <property type="evidence" value="ECO:0007669"/>
    <property type="project" value="UniProtKB-KW"/>
</dbReference>
<dbReference type="AlphaFoldDB" id="C6BS95"/>
<reference evidence="4 5" key="1">
    <citation type="submission" date="2009-06" db="EMBL/GenBank/DDBJ databases">
        <title>Complete sequence of Desulfovibrio salexigens DSM 2638.</title>
        <authorList>
            <consortium name="US DOE Joint Genome Institute"/>
            <person name="Lucas S."/>
            <person name="Copeland A."/>
            <person name="Lapidus A."/>
            <person name="Glavina del Rio T."/>
            <person name="Tice H."/>
            <person name="Bruce D."/>
            <person name="Goodwin L."/>
            <person name="Pitluck S."/>
            <person name="Munk A.C."/>
            <person name="Brettin T."/>
            <person name="Detter J.C."/>
            <person name="Han C."/>
            <person name="Tapia R."/>
            <person name="Larimer F."/>
            <person name="Land M."/>
            <person name="Hauser L."/>
            <person name="Kyrpides N."/>
            <person name="Anderson I."/>
            <person name="Wall J.D."/>
            <person name="Arkin A.P."/>
            <person name="Dehal P."/>
            <person name="Chivian D."/>
            <person name="Giles B."/>
            <person name="Hazen T.C."/>
        </authorList>
    </citation>
    <scope>NUCLEOTIDE SEQUENCE [LARGE SCALE GENOMIC DNA]</scope>
    <source>
        <strain evidence="5">ATCC 14822 / DSM 2638 / NCIMB 8403 / VKM B-1763</strain>
    </source>
</reference>
<evidence type="ECO:0000256" key="1">
    <source>
        <dbReference type="ARBA" id="ARBA00022679"/>
    </source>
</evidence>
<dbReference type="PANTHER" id="PTHR23416">
    <property type="entry name" value="SIALIC ACID SYNTHASE-RELATED"/>
    <property type="match status" value="1"/>
</dbReference>